<sequence length="825" mass="94623">MSNLGTFLRYDKFRSDSWERLTKEVMDNVSPYGRNQYRIGFAGNSGEGKSRLIGTLLGDIGLVQYHDGGNSCTKIPIEYSYRVARYKTVYRAIVTYKSWETVETLIESCLTGLTLVWEHADQDHIEKAAFRKHDTAKEVLGALFPCLSLLQTRDEFEKLGYATIMSRIKSYTKSIYDTLPRDQGRETQRTIVAATTHELWENLMTFTHAYHLGNVSGTNYGVWPLVEFARIESESPALRSGAIFIDAPGIDDFNEIMVDAADVALRRCDTVLVVNQIRRAAGQGHVRTHLADCVKRSHRDVRVGLGLTCTDSIDLKKSPMARFRDDESTIFSVLDQIKAQLNGYEREHNAAHGADFWKGLEKMKPYIDFRLKELLIHERNRRMEEEAQTWFPSCIPQNDRTVFCVSAMEFEKGATEFDILKEPALDAKATGIPDLWQFLVDLPSPSRQKQLRRYIHHTLPSIWTSFRLSCERLPSELELQYDMISEIDRHLQLCLRIANIEAVFDEMTDGLVTTMRRSERKWIDHAISRCDVWSSAPYSPRGFKTFLNARGMRHSTPKVAATSWNEELLEVVSENLGPEYDKLADDARDMLDTKAERLYEVIDVLTSSVLARFPTAKDRELHLFRDSLDLKQSEITHLLEVVNVRLKYDFLRRERGRATGNGVDAYFRQAMNPIYREAGQPYKRNGKIKIFDMRKQALKDGISSPNGPYAYIRTQTEKRLKDCKQTMQAAINRGLTQIFSKMKSDLQGLHRDHTLQQEELQGLDVLLKERRKAAIAAERTVQEAGRLLDRLGVEDIGDGAVAEEPESRRNAMEEDEDWWAGDDDV</sequence>
<name>A0A6A5ZA35_9PLEO</name>
<organism evidence="3 4">
    <name type="scientific">Lophiotrema nucula</name>
    <dbReference type="NCBI Taxonomy" id="690887"/>
    <lineage>
        <taxon>Eukaryota</taxon>
        <taxon>Fungi</taxon>
        <taxon>Dikarya</taxon>
        <taxon>Ascomycota</taxon>
        <taxon>Pezizomycotina</taxon>
        <taxon>Dothideomycetes</taxon>
        <taxon>Pleosporomycetidae</taxon>
        <taxon>Pleosporales</taxon>
        <taxon>Lophiotremataceae</taxon>
        <taxon>Lophiotrema</taxon>
    </lineage>
</organism>
<protein>
    <recommendedName>
        <fullName evidence="2">DUF7605 domain-containing protein</fullName>
    </recommendedName>
</protein>
<dbReference type="PANTHER" id="PTHR36681:SF3">
    <property type="entry name" value="NUCLEAR GTPASE, GERMINAL CENTER-ASSOCIATED, TANDEM DUPLICATE 3"/>
    <property type="match status" value="1"/>
</dbReference>
<feature type="domain" description="DUF7605" evidence="2">
    <location>
        <begin position="519"/>
        <end position="685"/>
    </location>
</feature>
<dbReference type="AlphaFoldDB" id="A0A6A5ZA35"/>
<feature type="compositionally biased region" description="Acidic residues" evidence="1">
    <location>
        <begin position="813"/>
        <end position="825"/>
    </location>
</feature>
<dbReference type="InterPro" id="IPR056024">
    <property type="entry name" value="DUF7605"/>
</dbReference>
<gene>
    <name evidence="3" type="ORF">BDV96DRAFT_645704</name>
</gene>
<proteinExistence type="predicted"/>
<dbReference type="Proteomes" id="UP000799770">
    <property type="component" value="Unassembled WGS sequence"/>
</dbReference>
<dbReference type="OrthoDB" id="3801077at2759"/>
<accession>A0A6A5ZA35</accession>
<dbReference type="Gene3D" id="3.40.50.300">
    <property type="entry name" value="P-loop containing nucleotide triphosphate hydrolases"/>
    <property type="match status" value="1"/>
</dbReference>
<reference evidence="3" key="1">
    <citation type="journal article" date="2020" name="Stud. Mycol.">
        <title>101 Dothideomycetes genomes: a test case for predicting lifestyles and emergence of pathogens.</title>
        <authorList>
            <person name="Haridas S."/>
            <person name="Albert R."/>
            <person name="Binder M."/>
            <person name="Bloem J."/>
            <person name="Labutti K."/>
            <person name="Salamov A."/>
            <person name="Andreopoulos B."/>
            <person name="Baker S."/>
            <person name="Barry K."/>
            <person name="Bills G."/>
            <person name="Bluhm B."/>
            <person name="Cannon C."/>
            <person name="Castanera R."/>
            <person name="Culley D."/>
            <person name="Daum C."/>
            <person name="Ezra D."/>
            <person name="Gonzalez J."/>
            <person name="Henrissat B."/>
            <person name="Kuo A."/>
            <person name="Liang C."/>
            <person name="Lipzen A."/>
            <person name="Lutzoni F."/>
            <person name="Magnuson J."/>
            <person name="Mondo S."/>
            <person name="Nolan M."/>
            <person name="Ohm R."/>
            <person name="Pangilinan J."/>
            <person name="Park H.-J."/>
            <person name="Ramirez L."/>
            <person name="Alfaro M."/>
            <person name="Sun H."/>
            <person name="Tritt A."/>
            <person name="Yoshinaga Y."/>
            <person name="Zwiers L.-H."/>
            <person name="Turgeon B."/>
            <person name="Goodwin S."/>
            <person name="Spatafora J."/>
            <person name="Crous P."/>
            <person name="Grigoriev I."/>
        </authorList>
    </citation>
    <scope>NUCLEOTIDE SEQUENCE</scope>
    <source>
        <strain evidence="3">CBS 627.86</strain>
    </source>
</reference>
<evidence type="ECO:0000259" key="2">
    <source>
        <dbReference type="Pfam" id="PF24564"/>
    </source>
</evidence>
<dbReference type="Pfam" id="PF24564">
    <property type="entry name" value="DUF7605"/>
    <property type="match status" value="1"/>
</dbReference>
<dbReference type="EMBL" id="ML977321">
    <property type="protein sequence ID" value="KAF2116379.1"/>
    <property type="molecule type" value="Genomic_DNA"/>
</dbReference>
<evidence type="ECO:0000313" key="3">
    <source>
        <dbReference type="EMBL" id="KAF2116379.1"/>
    </source>
</evidence>
<dbReference type="PANTHER" id="PTHR36681">
    <property type="entry name" value="NUCLEAR GTPASE, GERMINAL CENTER-ASSOCIATED, TANDEM DUPLICATE 3"/>
    <property type="match status" value="1"/>
</dbReference>
<evidence type="ECO:0000313" key="4">
    <source>
        <dbReference type="Proteomes" id="UP000799770"/>
    </source>
</evidence>
<dbReference type="InterPro" id="IPR027417">
    <property type="entry name" value="P-loop_NTPase"/>
</dbReference>
<dbReference type="SUPFAM" id="SSF52540">
    <property type="entry name" value="P-loop containing nucleoside triphosphate hydrolases"/>
    <property type="match status" value="1"/>
</dbReference>
<evidence type="ECO:0000256" key="1">
    <source>
        <dbReference type="SAM" id="MobiDB-lite"/>
    </source>
</evidence>
<keyword evidence="4" id="KW-1185">Reference proteome</keyword>
<feature type="region of interest" description="Disordered" evidence="1">
    <location>
        <begin position="797"/>
        <end position="825"/>
    </location>
</feature>